<dbReference type="PROSITE" id="PS50893">
    <property type="entry name" value="ABC_TRANSPORTER_2"/>
    <property type="match status" value="1"/>
</dbReference>
<evidence type="ECO:0000256" key="1">
    <source>
        <dbReference type="ARBA" id="ARBA00004202"/>
    </source>
</evidence>
<gene>
    <name evidence="10" type="ORF">S01H4_40225</name>
</gene>
<keyword evidence="3" id="KW-1003">Cell membrane</keyword>
<keyword evidence="2" id="KW-0813">Transport</keyword>
<evidence type="ECO:0000256" key="6">
    <source>
        <dbReference type="ARBA" id="ARBA00022840"/>
    </source>
</evidence>
<dbReference type="AlphaFoldDB" id="X1C948"/>
<feature type="non-terminal residue" evidence="10">
    <location>
        <position position="250"/>
    </location>
</feature>
<dbReference type="PROSITE" id="PS00211">
    <property type="entry name" value="ABC_TRANSPORTER_1"/>
    <property type="match status" value="1"/>
</dbReference>
<evidence type="ECO:0000259" key="9">
    <source>
        <dbReference type="PROSITE" id="PS50893"/>
    </source>
</evidence>
<evidence type="ECO:0000256" key="7">
    <source>
        <dbReference type="ARBA" id="ARBA00022967"/>
    </source>
</evidence>
<dbReference type="PANTHER" id="PTHR43297:SF14">
    <property type="entry name" value="ATPASE AAA-TYPE CORE DOMAIN-CONTAINING PROTEIN"/>
    <property type="match status" value="1"/>
</dbReference>
<dbReference type="InterPro" id="IPR003593">
    <property type="entry name" value="AAA+_ATPase"/>
</dbReference>
<sequence>MEQQELTIQKESISESTIEKIRETNNILLEIKDLTTYFYTELGVVRAVESVSFNIYKGEIFGLVGESGCGKTVTALSCLNLVRFPGIIETGEIFFRGKDLLKLKGKEIRKIRGADISMIFQDPLSSLNPVFTVGEQIAEVITLHQGLKKDVSKEKAIQMMKEVGIPLAKERVDDYPHQFSGGMRQRIMIGRALSCSPSLLIADEPTTALDVTIQAQILLILKDLQKKFGLSVLLITHNLGIIAENCQRVG</sequence>
<dbReference type="GO" id="GO:0005524">
    <property type="term" value="F:ATP binding"/>
    <property type="evidence" value="ECO:0007669"/>
    <property type="project" value="UniProtKB-KW"/>
</dbReference>
<dbReference type="EMBL" id="BART01021882">
    <property type="protein sequence ID" value="GAH04621.1"/>
    <property type="molecule type" value="Genomic_DNA"/>
</dbReference>
<comment type="caution">
    <text evidence="10">The sequence shown here is derived from an EMBL/GenBank/DDBJ whole genome shotgun (WGS) entry which is preliminary data.</text>
</comment>
<evidence type="ECO:0000256" key="4">
    <source>
        <dbReference type="ARBA" id="ARBA00022519"/>
    </source>
</evidence>
<name>X1C948_9ZZZZ</name>
<dbReference type="InterPro" id="IPR050388">
    <property type="entry name" value="ABC_Ni/Peptide_Import"/>
</dbReference>
<keyword evidence="8" id="KW-0472">Membrane</keyword>
<organism evidence="10">
    <name type="scientific">marine sediment metagenome</name>
    <dbReference type="NCBI Taxonomy" id="412755"/>
    <lineage>
        <taxon>unclassified sequences</taxon>
        <taxon>metagenomes</taxon>
        <taxon>ecological metagenomes</taxon>
    </lineage>
</organism>
<proteinExistence type="predicted"/>
<evidence type="ECO:0000256" key="5">
    <source>
        <dbReference type="ARBA" id="ARBA00022741"/>
    </source>
</evidence>
<protein>
    <recommendedName>
        <fullName evidence="9">ABC transporter domain-containing protein</fullName>
    </recommendedName>
</protein>
<dbReference type="PANTHER" id="PTHR43297">
    <property type="entry name" value="OLIGOPEPTIDE TRANSPORT ATP-BINDING PROTEIN APPD"/>
    <property type="match status" value="1"/>
</dbReference>
<keyword evidence="5" id="KW-0547">Nucleotide-binding</keyword>
<evidence type="ECO:0000256" key="3">
    <source>
        <dbReference type="ARBA" id="ARBA00022475"/>
    </source>
</evidence>
<keyword evidence="7" id="KW-1278">Translocase</keyword>
<evidence type="ECO:0000256" key="2">
    <source>
        <dbReference type="ARBA" id="ARBA00022448"/>
    </source>
</evidence>
<dbReference type="InterPro" id="IPR003439">
    <property type="entry name" value="ABC_transporter-like_ATP-bd"/>
</dbReference>
<evidence type="ECO:0000313" key="10">
    <source>
        <dbReference type="EMBL" id="GAH04621.1"/>
    </source>
</evidence>
<feature type="domain" description="ABC transporter" evidence="9">
    <location>
        <begin position="29"/>
        <end position="249"/>
    </location>
</feature>
<dbReference type="SUPFAM" id="SSF52540">
    <property type="entry name" value="P-loop containing nucleoside triphosphate hydrolases"/>
    <property type="match status" value="1"/>
</dbReference>
<dbReference type="FunFam" id="3.40.50.300:FF:000016">
    <property type="entry name" value="Oligopeptide ABC transporter ATP-binding component"/>
    <property type="match status" value="1"/>
</dbReference>
<keyword evidence="4" id="KW-0997">Cell inner membrane</keyword>
<keyword evidence="6" id="KW-0067">ATP-binding</keyword>
<evidence type="ECO:0000256" key="8">
    <source>
        <dbReference type="ARBA" id="ARBA00023136"/>
    </source>
</evidence>
<reference evidence="10" key="1">
    <citation type="journal article" date="2014" name="Front. Microbiol.">
        <title>High frequency of phylogenetically diverse reductive dehalogenase-homologous genes in deep subseafloor sedimentary metagenomes.</title>
        <authorList>
            <person name="Kawai M."/>
            <person name="Futagami T."/>
            <person name="Toyoda A."/>
            <person name="Takaki Y."/>
            <person name="Nishi S."/>
            <person name="Hori S."/>
            <person name="Arai W."/>
            <person name="Tsubouchi T."/>
            <person name="Morono Y."/>
            <person name="Uchiyama I."/>
            <person name="Ito T."/>
            <person name="Fujiyama A."/>
            <person name="Inagaki F."/>
            <person name="Takami H."/>
        </authorList>
    </citation>
    <scope>NUCLEOTIDE SEQUENCE</scope>
    <source>
        <strain evidence="10">Expedition CK06-06</strain>
    </source>
</reference>
<dbReference type="GO" id="GO:0005886">
    <property type="term" value="C:plasma membrane"/>
    <property type="evidence" value="ECO:0007669"/>
    <property type="project" value="UniProtKB-SubCell"/>
</dbReference>
<dbReference type="CDD" id="cd03257">
    <property type="entry name" value="ABC_NikE_OppD_transporters"/>
    <property type="match status" value="1"/>
</dbReference>
<accession>X1C948</accession>
<dbReference type="InterPro" id="IPR027417">
    <property type="entry name" value="P-loop_NTPase"/>
</dbReference>
<dbReference type="SMART" id="SM00382">
    <property type="entry name" value="AAA"/>
    <property type="match status" value="1"/>
</dbReference>
<dbReference type="Gene3D" id="3.40.50.300">
    <property type="entry name" value="P-loop containing nucleotide triphosphate hydrolases"/>
    <property type="match status" value="1"/>
</dbReference>
<dbReference type="InterPro" id="IPR017871">
    <property type="entry name" value="ABC_transporter-like_CS"/>
</dbReference>
<dbReference type="Pfam" id="PF00005">
    <property type="entry name" value="ABC_tran"/>
    <property type="match status" value="1"/>
</dbReference>
<comment type="subcellular location">
    <subcellularLocation>
        <location evidence="1">Cell membrane</location>
        <topology evidence="1">Peripheral membrane protein</topology>
    </subcellularLocation>
</comment>
<dbReference type="GO" id="GO:0016887">
    <property type="term" value="F:ATP hydrolysis activity"/>
    <property type="evidence" value="ECO:0007669"/>
    <property type="project" value="InterPro"/>
</dbReference>